<organism evidence="1 2">
    <name type="scientific">Thermovenabulum gondwanense</name>
    <dbReference type="NCBI Taxonomy" id="520767"/>
    <lineage>
        <taxon>Bacteria</taxon>
        <taxon>Bacillati</taxon>
        <taxon>Bacillota</taxon>
        <taxon>Clostridia</taxon>
        <taxon>Thermosediminibacterales</taxon>
        <taxon>Thermosediminibacteraceae</taxon>
        <taxon>Thermovenabulum</taxon>
    </lineage>
</organism>
<name>A0A162MZV9_9FIRM</name>
<dbReference type="Proteomes" id="UP000075737">
    <property type="component" value="Unassembled WGS sequence"/>
</dbReference>
<gene>
    <name evidence="1" type="ORF">ATZ99_01220</name>
</gene>
<dbReference type="CDD" id="cd02980">
    <property type="entry name" value="TRX_Fd_family"/>
    <property type="match status" value="1"/>
</dbReference>
<protein>
    <submittedName>
        <fullName evidence="1">Ferredoxin, 2Fe-2S</fullName>
    </submittedName>
</protein>
<evidence type="ECO:0000313" key="2">
    <source>
        <dbReference type="Proteomes" id="UP000075737"/>
    </source>
</evidence>
<sequence>MNTEEVSPFATIVICYGICSIAAGAKDVLNTFINEIETKGIPVKIKTTGCIGLCSMEPLVHVYMEGLPAVTYCYVTPEKARGILFHHIMRRTIIKEWVIPNV</sequence>
<comment type="caution">
    <text evidence="1">The sequence shown here is derived from an EMBL/GenBank/DDBJ whole genome shotgun (WGS) entry which is preliminary data.</text>
</comment>
<dbReference type="RefSeq" id="WP_068747319.1">
    <property type="nucleotide sequence ID" value="NZ_LOHZ01000015.1"/>
</dbReference>
<accession>A0A162MZV9</accession>
<dbReference type="InterPro" id="IPR036249">
    <property type="entry name" value="Thioredoxin-like_sf"/>
</dbReference>
<dbReference type="AlphaFoldDB" id="A0A162MZV9"/>
<reference evidence="1 2" key="1">
    <citation type="submission" date="2015-12" db="EMBL/GenBank/DDBJ databases">
        <title>Draft genome of Thermovenabulum gondwanense isolated from a red thermophilic microbial mat colonisisng an outflow channel of a bore well.</title>
        <authorList>
            <person name="Patel B.K."/>
        </authorList>
    </citation>
    <scope>NUCLEOTIDE SEQUENCE [LARGE SCALE GENOMIC DNA]</scope>
    <source>
        <strain evidence="1 2">R270</strain>
    </source>
</reference>
<dbReference type="SUPFAM" id="SSF52833">
    <property type="entry name" value="Thioredoxin-like"/>
    <property type="match status" value="1"/>
</dbReference>
<evidence type="ECO:0000313" key="1">
    <source>
        <dbReference type="EMBL" id="KYO68613.1"/>
    </source>
</evidence>
<proteinExistence type="predicted"/>
<dbReference type="STRING" id="520767.ATZ99_01220"/>
<keyword evidence="2" id="KW-1185">Reference proteome</keyword>
<dbReference type="Gene3D" id="3.40.30.10">
    <property type="entry name" value="Glutaredoxin"/>
    <property type="match status" value="1"/>
</dbReference>
<dbReference type="OrthoDB" id="9800692at2"/>
<dbReference type="EMBL" id="LOHZ01000015">
    <property type="protein sequence ID" value="KYO68613.1"/>
    <property type="molecule type" value="Genomic_DNA"/>
</dbReference>